<accession>A0ACC2L4P6</accession>
<dbReference type="Proteomes" id="UP001234297">
    <property type="component" value="Chromosome 6"/>
</dbReference>
<reference evidence="1 2" key="1">
    <citation type="journal article" date="2022" name="Hortic Res">
        <title>A haplotype resolved chromosomal level avocado genome allows analysis of novel avocado genes.</title>
        <authorList>
            <person name="Nath O."/>
            <person name="Fletcher S.J."/>
            <person name="Hayward A."/>
            <person name="Shaw L.M."/>
            <person name="Masouleh A.K."/>
            <person name="Furtado A."/>
            <person name="Henry R.J."/>
            <person name="Mitter N."/>
        </authorList>
    </citation>
    <scope>NUCLEOTIDE SEQUENCE [LARGE SCALE GENOMIC DNA]</scope>
    <source>
        <strain evidence="2">cv. Hass</strain>
    </source>
</reference>
<comment type="caution">
    <text evidence="1">The sequence shown here is derived from an EMBL/GenBank/DDBJ whole genome shotgun (WGS) entry which is preliminary data.</text>
</comment>
<sequence length="175" mass="20037">MCSLVLQIILYFFASFRKRNTPFAEVMRGIIWVAYLAADVTATYSLVLISKNIIGHPEGNIMDRTYEDTYHDLMAFWAPFPLLNLGGQDSITAYALEDNELWSRHFIYLGARLFACCYIFWHSLPNNSLKFHTILIAVAGTIKYLERTMAVYLASNHGFKSSILAEYDTKMALLE</sequence>
<gene>
    <name evidence="1" type="ORF">MRB53_021717</name>
</gene>
<organism evidence="1 2">
    <name type="scientific">Persea americana</name>
    <name type="common">Avocado</name>
    <dbReference type="NCBI Taxonomy" id="3435"/>
    <lineage>
        <taxon>Eukaryota</taxon>
        <taxon>Viridiplantae</taxon>
        <taxon>Streptophyta</taxon>
        <taxon>Embryophyta</taxon>
        <taxon>Tracheophyta</taxon>
        <taxon>Spermatophyta</taxon>
        <taxon>Magnoliopsida</taxon>
        <taxon>Magnoliidae</taxon>
        <taxon>Laurales</taxon>
        <taxon>Lauraceae</taxon>
        <taxon>Persea</taxon>
    </lineage>
</organism>
<evidence type="ECO:0000313" key="1">
    <source>
        <dbReference type="EMBL" id="KAJ8628410.1"/>
    </source>
</evidence>
<keyword evidence="2" id="KW-1185">Reference proteome</keyword>
<name>A0ACC2L4P6_PERAE</name>
<protein>
    <submittedName>
        <fullName evidence="1">Uncharacterized protein</fullName>
    </submittedName>
</protein>
<dbReference type="EMBL" id="CM056814">
    <property type="protein sequence ID" value="KAJ8628410.1"/>
    <property type="molecule type" value="Genomic_DNA"/>
</dbReference>
<evidence type="ECO:0000313" key="2">
    <source>
        <dbReference type="Proteomes" id="UP001234297"/>
    </source>
</evidence>
<proteinExistence type="predicted"/>